<dbReference type="Proteomes" id="UP001310387">
    <property type="component" value="Unassembled WGS sequence"/>
</dbReference>
<dbReference type="EMBL" id="JBAGLP010000116">
    <property type="protein sequence ID" value="MEG3615030.1"/>
    <property type="molecule type" value="Genomic_DNA"/>
</dbReference>
<comment type="caution">
    <text evidence="2">The sequence shown here is derived from an EMBL/GenBank/DDBJ whole genome shotgun (WGS) entry which is preliminary data.</text>
</comment>
<feature type="transmembrane region" description="Helical" evidence="1">
    <location>
        <begin position="93"/>
        <end position="116"/>
    </location>
</feature>
<evidence type="ECO:0000313" key="2">
    <source>
        <dbReference type="EMBL" id="MEG3615030.1"/>
    </source>
</evidence>
<gene>
    <name evidence="2" type="ORF">V5O49_07815</name>
</gene>
<keyword evidence="1" id="KW-0472">Membrane</keyword>
<keyword evidence="1" id="KW-1133">Transmembrane helix</keyword>
<reference evidence="2" key="2">
    <citation type="submission" date="2024-02" db="EMBL/GenBank/DDBJ databases">
        <authorList>
            <person name="Prathaban M."/>
            <person name="Mythili R."/>
            <person name="Sharmila Devi N."/>
            <person name="Sobanaa M."/>
            <person name="Prathiviraj R."/>
            <person name="Selvin J."/>
        </authorList>
    </citation>
    <scope>NUCLEOTIDE SEQUENCE</scope>
    <source>
        <strain evidence="2">MP1014</strain>
    </source>
</reference>
<organism evidence="2 3">
    <name type="scientific">Isoptericola haloaureus</name>
    <dbReference type="NCBI Taxonomy" id="1542902"/>
    <lineage>
        <taxon>Bacteria</taxon>
        <taxon>Bacillati</taxon>
        <taxon>Actinomycetota</taxon>
        <taxon>Actinomycetes</taxon>
        <taxon>Micrococcales</taxon>
        <taxon>Promicromonosporaceae</taxon>
        <taxon>Isoptericola</taxon>
    </lineage>
</organism>
<evidence type="ECO:0000256" key="1">
    <source>
        <dbReference type="SAM" id="Phobius"/>
    </source>
</evidence>
<accession>A0ABU7Z6A3</accession>
<reference evidence="2" key="1">
    <citation type="journal article" date="2024" name="Antonie Van Leeuwenhoek">
        <title>Isoptericola haloaureus sp. nov., a dimorphic actinobacterium isolated from mangrove sediments of southeast India, implicating biosaline agricultural significance through nitrogen fixation and salt tolerance genes.</title>
        <authorList>
            <person name="Prathaban M."/>
            <person name="Prathiviraj R."/>
            <person name="Ravichandran M."/>
            <person name="Natarajan S.D."/>
            <person name="Sobanaa M."/>
            <person name="Hari Krishna Kumar S."/>
            <person name="Chandrasekar V."/>
            <person name="Selvin J."/>
        </authorList>
    </citation>
    <scope>NUCLEOTIDE SEQUENCE</scope>
    <source>
        <strain evidence="2">MP1014</strain>
    </source>
</reference>
<evidence type="ECO:0000313" key="3">
    <source>
        <dbReference type="Proteomes" id="UP001310387"/>
    </source>
</evidence>
<keyword evidence="3" id="KW-1185">Reference proteome</keyword>
<evidence type="ECO:0008006" key="4">
    <source>
        <dbReference type="Google" id="ProtNLM"/>
    </source>
</evidence>
<protein>
    <recommendedName>
        <fullName evidence="4">DUF202 domain-containing protein</fullName>
    </recommendedName>
</protein>
<sequence length="117" mass="12372">MTGPSPGHGPTDAGAPGLWAERTALAWRRTLLSFTAACLVAVQVLPAARSARALLLAAALALLLTAPGWWFARSHARHTDVHLRREVPRLRHGRRIAAMCAGTSLLALGGLVLVLVT</sequence>
<dbReference type="RefSeq" id="WP_332901716.1">
    <property type="nucleotide sequence ID" value="NZ_JBAGLP010000116.1"/>
</dbReference>
<name>A0ABU7Z6A3_9MICO</name>
<keyword evidence="1" id="KW-0812">Transmembrane</keyword>
<proteinExistence type="predicted"/>
<feature type="transmembrane region" description="Helical" evidence="1">
    <location>
        <begin position="54"/>
        <end position="72"/>
    </location>
</feature>